<dbReference type="PROSITE" id="PS51782">
    <property type="entry name" value="LYSM"/>
    <property type="match status" value="1"/>
</dbReference>
<dbReference type="InterPro" id="IPR050695">
    <property type="entry name" value="N-acetylmuramoyl_amidase_3"/>
</dbReference>
<dbReference type="EC" id="3.5.1.28" evidence="2"/>
<comment type="catalytic activity">
    <reaction evidence="1">
        <text>Hydrolyzes the link between N-acetylmuramoyl residues and L-amino acid residues in certain cell-wall glycopeptides.</text>
        <dbReference type="EC" id="3.5.1.28"/>
    </reaction>
</comment>
<dbReference type="KEGG" id="ttk:TST_0819"/>
<dbReference type="EMBL" id="AP013035">
    <property type="protein sequence ID" value="BAT71619.1"/>
    <property type="molecule type" value="Genomic_DNA"/>
</dbReference>
<sequence>MGVSVERFRYGITTVLLIFTLGSLSYAAYTTQGINFWSAPDHTRVVVALKRSSKIKTRIKSKKVLEITFYAPVLGKHPRSLYVNDALIKKIQVVRTRKYNKLLIYLKKDSNFRVFTLRKYKERPYRLVVDVLKNQKEIEKLKKEREIAAYKARKKHKYVVVIDPGHGGSDPGAIGLFGIREKDIVLDISKRVVRYCNADPEITAFLTRTEDYYIPLEKRVEIAHDYGADLFISVHSNKAPNRNIHGLMAFTLSNRGVRTGLAKLLEDIENAEDVVSDIKLSKRNYKLNKTVLKVALDYSITEGERAAKLITEYVSYMAKMNNKGLRKASLKVLKNPGIPSLLLEIGFLSNYMDVAKLRSPSYRDRIAYGIYRGIKAFFNWKDRIKRERYYIVRKGDTLWKIARTYNVSVRSLIKTNNLKKTTLYPGMKLALP</sequence>
<dbReference type="GO" id="GO:0030288">
    <property type="term" value="C:outer membrane-bounded periplasmic space"/>
    <property type="evidence" value="ECO:0007669"/>
    <property type="project" value="TreeGrafter"/>
</dbReference>
<dbReference type="Gene3D" id="3.10.350.10">
    <property type="entry name" value="LysM domain"/>
    <property type="match status" value="1"/>
</dbReference>
<dbReference type="GO" id="GO:0009253">
    <property type="term" value="P:peptidoglycan catabolic process"/>
    <property type="evidence" value="ECO:0007669"/>
    <property type="project" value="InterPro"/>
</dbReference>
<evidence type="ECO:0000256" key="1">
    <source>
        <dbReference type="ARBA" id="ARBA00001561"/>
    </source>
</evidence>
<dbReference type="InterPro" id="IPR018392">
    <property type="entry name" value="LysM"/>
</dbReference>
<dbReference type="PATRIC" id="fig|1298851.3.peg.854"/>
<dbReference type="InterPro" id="IPR002508">
    <property type="entry name" value="MurNAc-LAA_cat"/>
</dbReference>
<dbReference type="Gene3D" id="2.60.40.3500">
    <property type="match status" value="1"/>
</dbReference>
<keyword evidence="6" id="KW-1185">Reference proteome</keyword>
<dbReference type="Pfam" id="PF01476">
    <property type="entry name" value="LysM"/>
    <property type="match status" value="1"/>
</dbReference>
<dbReference type="CDD" id="cd02696">
    <property type="entry name" value="MurNAc-LAA"/>
    <property type="match status" value="1"/>
</dbReference>
<dbReference type="SMART" id="SM00646">
    <property type="entry name" value="Ami_3"/>
    <property type="match status" value="1"/>
</dbReference>
<dbReference type="InterPro" id="IPR036779">
    <property type="entry name" value="LysM_dom_sf"/>
</dbReference>
<dbReference type="STRING" id="1298851.TST_0819"/>
<evidence type="ECO:0000256" key="2">
    <source>
        <dbReference type="ARBA" id="ARBA00011901"/>
    </source>
</evidence>
<gene>
    <name evidence="5" type="primary">amiA</name>
    <name evidence="5" type="ORF">TST_0819</name>
</gene>
<dbReference type="SMART" id="SM00257">
    <property type="entry name" value="LysM"/>
    <property type="match status" value="1"/>
</dbReference>
<dbReference type="SUPFAM" id="SSF54106">
    <property type="entry name" value="LysM domain"/>
    <property type="match status" value="1"/>
</dbReference>
<dbReference type="Gene3D" id="3.40.630.40">
    <property type="entry name" value="Zn-dependent exopeptidases"/>
    <property type="match status" value="1"/>
</dbReference>
<protein>
    <recommendedName>
        <fullName evidence="2">N-acetylmuramoyl-L-alanine amidase</fullName>
        <ecNumber evidence="2">3.5.1.28</ecNumber>
    </recommendedName>
</protein>
<evidence type="ECO:0000313" key="5">
    <source>
        <dbReference type="EMBL" id="BAT71619.1"/>
    </source>
</evidence>
<proteinExistence type="predicted"/>
<evidence type="ECO:0000313" key="6">
    <source>
        <dbReference type="Proteomes" id="UP000063234"/>
    </source>
</evidence>
<accession>A0A0S3QTH3</accession>
<dbReference type="PANTHER" id="PTHR30404">
    <property type="entry name" value="N-ACETYLMURAMOYL-L-ALANINE AMIDASE"/>
    <property type="match status" value="1"/>
</dbReference>
<dbReference type="RefSeq" id="WP_068549617.1">
    <property type="nucleotide sequence ID" value="NZ_AP013035.1"/>
</dbReference>
<dbReference type="AlphaFoldDB" id="A0A0S3QTH3"/>
<dbReference type="PANTHER" id="PTHR30404:SF0">
    <property type="entry name" value="N-ACETYLMURAMOYL-L-ALANINE AMIDASE AMIC"/>
    <property type="match status" value="1"/>
</dbReference>
<dbReference type="CDD" id="cd00118">
    <property type="entry name" value="LysM"/>
    <property type="match status" value="1"/>
</dbReference>
<dbReference type="GO" id="GO:0008745">
    <property type="term" value="F:N-acetylmuramoyl-L-alanine amidase activity"/>
    <property type="evidence" value="ECO:0007669"/>
    <property type="project" value="UniProtKB-EC"/>
</dbReference>
<organism evidence="5 6">
    <name type="scientific">Thermosulfidibacter takaii (strain DSM 17441 / JCM 13301 / NBRC 103674 / ABI70S6)</name>
    <dbReference type="NCBI Taxonomy" id="1298851"/>
    <lineage>
        <taxon>Bacteria</taxon>
        <taxon>Pseudomonadati</taxon>
        <taxon>Thermosulfidibacterota</taxon>
        <taxon>Thermosulfidibacteria</taxon>
        <taxon>Thermosulfidibacterales</taxon>
        <taxon>Thermosulfidibacteraceae</taxon>
    </lineage>
</organism>
<feature type="domain" description="LysM" evidence="4">
    <location>
        <begin position="388"/>
        <end position="431"/>
    </location>
</feature>
<evidence type="ECO:0000256" key="3">
    <source>
        <dbReference type="ARBA" id="ARBA00022801"/>
    </source>
</evidence>
<dbReference type="Pfam" id="PF01520">
    <property type="entry name" value="Amidase_3"/>
    <property type="match status" value="1"/>
</dbReference>
<dbReference type="SUPFAM" id="SSF53187">
    <property type="entry name" value="Zn-dependent exopeptidases"/>
    <property type="match status" value="1"/>
</dbReference>
<keyword evidence="3 5" id="KW-0378">Hydrolase</keyword>
<name>A0A0S3QTH3_THET7</name>
<dbReference type="OrthoDB" id="9806267at2"/>
<evidence type="ECO:0000259" key="4">
    <source>
        <dbReference type="PROSITE" id="PS51782"/>
    </source>
</evidence>
<dbReference type="Proteomes" id="UP000063234">
    <property type="component" value="Chromosome"/>
</dbReference>
<reference evidence="6" key="1">
    <citation type="journal article" date="2018" name="Science">
        <title>A primordial and reversible TCA cycle in a facultatively chemolithoautotrophic thermophile.</title>
        <authorList>
            <person name="Nunoura T."/>
            <person name="Chikaraishi Y."/>
            <person name="Izaki R."/>
            <person name="Suwa T."/>
            <person name="Sato T."/>
            <person name="Harada T."/>
            <person name="Mori K."/>
            <person name="Kato Y."/>
            <person name="Miyazaki M."/>
            <person name="Shimamura S."/>
            <person name="Yanagawa K."/>
            <person name="Shuto A."/>
            <person name="Ohkouchi N."/>
            <person name="Fujita N."/>
            <person name="Takaki Y."/>
            <person name="Atomi H."/>
            <person name="Takai K."/>
        </authorList>
    </citation>
    <scope>NUCLEOTIDE SEQUENCE [LARGE SCALE GENOMIC DNA]</scope>
    <source>
        <strain evidence="6">DSM 17441 / JCM 13301 / NBRC 103674 / ABI70S6</strain>
    </source>
</reference>